<evidence type="ECO:0000256" key="2">
    <source>
        <dbReference type="RuleBase" id="RU362080"/>
    </source>
</evidence>
<proteinExistence type="inferred from homology"/>
<name>A0A8J6NSK8_9BACT</name>
<dbReference type="InterPro" id="IPR006442">
    <property type="entry name" value="Antitoxin_Phd/YefM"/>
</dbReference>
<evidence type="ECO:0000256" key="1">
    <source>
        <dbReference type="ARBA" id="ARBA00009981"/>
    </source>
</evidence>
<evidence type="ECO:0000313" key="3">
    <source>
        <dbReference type="EMBL" id="MBC8359836.1"/>
    </source>
</evidence>
<organism evidence="3 4">
    <name type="scientific">Candidatus Desulfatibia profunda</name>
    <dbReference type="NCBI Taxonomy" id="2841695"/>
    <lineage>
        <taxon>Bacteria</taxon>
        <taxon>Pseudomonadati</taxon>
        <taxon>Thermodesulfobacteriota</taxon>
        <taxon>Desulfobacteria</taxon>
        <taxon>Desulfobacterales</taxon>
        <taxon>Desulfobacterales incertae sedis</taxon>
        <taxon>Candidatus Desulfatibia</taxon>
    </lineage>
</organism>
<sequence>MAEIDKIMPVTRVKRELLEILKDMADEDSTITVTRNGEPVGVIMTPYRYDAMVETIEILADRDVMAALGRSAADFEAGRVYPDDDVWKD</sequence>
<evidence type="ECO:0000313" key="4">
    <source>
        <dbReference type="Proteomes" id="UP000603434"/>
    </source>
</evidence>
<comment type="function">
    <text evidence="2">Antitoxin component of a type II toxin-antitoxin (TA) system.</text>
</comment>
<dbReference type="NCBIfam" id="TIGR01552">
    <property type="entry name" value="phd_fam"/>
    <property type="match status" value="1"/>
</dbReference>
<dbReference type="SUPFAM" id="SSF143120">
    <property type="entry name" value="YefM-like"/>
    <property type="match status" value="1"/>
</dbReference>
<dbReference type="Pfam" id="PF02604">
    <property type="entry name" value="PhdYeFM_antitox"/>
    <property type="match status" value="1"/>
</dbReference>
<dbReference type="Gene3D" id="1.10.1220.170">
    <property type="match status" value="1"/>
</dbReference>
<accession>A0A8J6NSK8</accession>
<dbReference type="Gene3D" id="3.40.1620.10">
    <property type="entry name" value="YefM-like domain"/>
    <property type="match status" value="1"/>
</dbReference>
<dbReference type="AlphaFoldDB" id="A0A8J6NSK8"/>
<dbReference type="EMBL" id="JACNJH010000022">
    <property type="protein sequence ID" value="MBC8359836.1"/>
    <property type="molecule type" value="Genomic_DNA"/>
</dbReference>
<comment type="similarity">
    <text evidence="1 2">Belongs to the phD/YefM antitoxin family.</text>
</comment>
<dbReference type="InterPro" id="IPR036165">
    <property type="entry name" value="YefM-like_sf"/>
</dbReference>
<protein>
    <recommendedName>
        <fullName evidence="2">Antitoxin</fullName>
    </recommendedName>
</protein>
<dbReference type="Proteomes" id="UP000603434">
    <property type="component" value="Unassembled WGS sequence"/>
</dbReference>
<reference evidence="3 4" key="1">
    <citation type="submission" date="2020-08" db="EMBL/GenBank/DDBJ databases">
        <title>Bridging the membrane lipid divide: bacteria of the FCB group superphylum have the potential to synthesize archaeal ether lipids.</title>
        <authorList>
            <person name="Villanueva L."/>
            <person name="Von Meijenfeldt F.A.B."/>
            <person name="Westbye A.B."/>
            <person name="Yadav S."/>
            <person name="Hopmans E.C."/>
            <person name="Dutilh B.E."/>
            <person name="Sinninghe Damste J.S."/>
        </authorList>
    </citation>
    <scope>NUCLEOTIDE SEQUENCE [LARGE SCALE GENOMIC DNA]</scope>
    <source>
        <strain evidence="3">NIOZ-UU30</strain>
    </source>
</reference>
<comment type="caution">
    <text evidence="3">The sequence shown here is derived from an EMBL/GenBank/DDBJ whole genome shotgun (WGS) entry which is preliminary data.</text>
</comment>
<gene>
    <name evidence="3" type="ORF">H8E23_00360</name>
</gene>